<evidence type="ECO:0000313" key="2">
    <source>
        <dbReference type="EMBL" id="KAF3764040.1"/>
    </source>
</evidence>
<evidence type="ECO:0000256" key="1">
    <source>
        <dbReference type="SAM" id="Coils"/>
    </source>
</evidence>
<gene>
    <name evidence="2" type="ORF">M406DRAFT_262286</name>
</gene>
<proteinExistence type="predicted"/>
<dbReference type="GeneID" id="63834629"/>
<feature type="coiled-coil region" evidence="1">
    <location>
        <begin position="73"/>
        <end position="107"/>
    </location>
</feature>
<protein>
    <submittedName>
        <fullName evidence="2">Uncharacterized protein</fullName>
    </submittedName>
</protein>
<dbReference type="OrthoDB" id="4777221at2759"/>
<dbReference type="RefSeq" id="XP_040775001.1">
    <property type="nucleotide sequence ID" value="XM_040917500.1"/>
</dbReference>
<keyword evidence="3" id="KW-1185">Reference proteome</keyword>
<comment type="caution">
    <text evidence="2">The sequence shown here is derived from an EMBL/GenBank/DDBJ whole genome shotgun (WGS) entry which is preliminary data.</text>
</comment>
<keyword evidence="1" id="KW-0175">Coiled coil</keyword>
<dbReference type="Proteomes" id="UP000803844">
    <property type="component" value="Unassembled WGS sequence"/>
</dbReference>
<accession>A0A9P4Y0S5</accession>
<name>A0A9P4Y0S5_CRYP1</name>
<organism evidence="2 3">
    <name type="scientific">Cryphonectria parasitica (strain ATCC 38755 / EP155)</name>
    <dbReference type="NCBI Taxonomy" id="660469"/>
    <lineage>
        <taxon>Eukaryota</taxon>
        <taxon>Fungi</taxon>
        <taxon>Dikarya</taxon>
        <taxon>Ascomycota</taxon>
        <taxon>Pezizomycotina</taxon>
        <taxon>Sordariomycetes</taxon>
        <taxon>Sordariomycetidae</taxon>
        <taxon>Diaporthales</taxon>
        <taxon>Cryphonectriaceae</taxon>
        <taxon>Cryphonectria-Endothia species complex</taxon>
        <taxon>Cryphonectria</taxon>
    </lineage>
</organism>
<reference evidence="2" key="1">
    <citation type="journal article" date="2020" name="Phytopathology">
        <title>Genome sequence of the chestnut blight fungus Cryphonectria parasitica EP155: A fundamental resource for an archetypical invasive plant pathogen.</title>
        <authorList>
            <person name="Crouch J.A."/>
            <person name="Dawe A."/>
            <person name="Aerts A."/>
            <person name="Barry K."/>
            <person name="Churchill A.C.L."/>
            <person name="Grimwood J."/>
            <person name="Hillman B."/>
            <person name="Milgroom M.G."/>
            <person name="Pangilinan J."/>
            <person name="Smith M."/>
            <person name="Salamov A."/>
            <person name="Schmutz J."/>
            <person name="Yadav J."/>
            <person name="Grigoriev I.V."/>
            <person name="Nuss D."/>
        </authorList>
    </citation>
    <scope>NUCLEOTIDE SEQUENCE</scope>
    <source>
        <strain evidence="2">EP155</strain>
    </source>
</reference>
<dbReference type="EMBL" id="MU032349">
    <property type="protein sequence ID" value="KAF3764040.1"/>
    <property type="molecule type" value="Genomic_DNA"/>
</dbReference>
<evidence type="ECO:0000313" key="3">
    <source>
        <dbReference type="Proteomes" id="UP000803844"/>
    </source>
</evidence>
<dbReference type="AlphaFoldDB" id="A0A9P4Y0S5"/>
<sequence>MNRIDKSRHKKTEQSTSLWLIALSRCVEMPMCSFCKSCKARCLASEEDSSRCTECIKHKRGNCNMHGLSPLQVEKIVAQHSAAETALDDAEEELERATAKVRWLRKQRKLWAEKIARAVRCGLDTIEKLDCVEAEELAKEQQARVPAGPLPERFSALVSGELF</sequence>